<reference evidence="3 4" key="1">
    <citation type="submission" date="2023-03" db="EMBL/GenBank/DDBJ databases">
        <title>Isolation and description of six Streptomyces strains from soil environments, able to metabolize different microbial glucans.</title>
        <authorList>
            <person name="Widen T."/>
            <person name="Larsbrink J."/>
        </authorList>
    </citation>
    <scope>NUCLEOTIDE SEQUENCE [LARGE SCALE GENOMIC DNA]</scope>
    <source>
        <strain evidence="3 4">Alt2</strain>
    </source>
</reference>
<keyword evidence="2" id="KW-0732">Signal</keyword>
<gene>
    <name evidence="3" type="ORF">P8A19_21060</name>
</gene>
<organism evidence="3 4">
    <name type="scientific">Streptomyces poriferorum</name>
    <dbReference type="NCBI Taxonomy" id="2798799"/>
    <lineage>
        <taxon>Bacteria</taxon>
        <taxon>Bacillati</taxon>
        <taxon>Actinomycetota</taxon>
        <taxon>Actinomycetes</taxon>
        <taxon>Kitasatosporales</taxon>
        <taxon>Streptomycetaceae</taxon>
        <taxon>Streptomyces</taxon>
    </lineage>
</organism>
<evidence type="ECO:0000256" key="1">
    <source>
        <dbReference type="SAM" id="MobiDB-lite"/>
    </source>
</evidence>
<sequence length="67" mass="6730">MTARRMVLFTAAIATVVSVAGGAAATQPAHPGTIRADSGWQAPVPAMNSASVPEDPAVLPGDDSGWQ</sequence>
<protein>
    <submittedName>
        <fullName evidence="3">Uncharacterized protein</fullName>
    </submittedName>
</protein>
<evidence type="ECO:0000313" key="4">
    <source>
        <dbReference type="Proteomes" id="UP001235744"/>
    </source>
</evidence>
<feature type="signal peptide" evidence="2">
    <location>
        <begin position="1"/>
        <end position="25"/>
    </location>
</feature>
<accession>A0ABY9IR74</accession>
<feature type="chain" id="PRO_5045937625" evidence="2">
    <location>
        <begin position="26"/>
        <end position="67"/>
    </location>
</feature>
<name>A0ABY9IR74_9ACTN</name>
<evidence type="ECO:0000256" key="2">
    <source>
        <dbReference type="SAM" id="SignalP"/>
    </source>
</evidence>
<proteinExistence type="predicted"/>
<dbReference type="EMBL" id="CP120988">
    <property type="protein sequence ID" value="WLQ57771.1"/>
    <property type="molecule type" value="Genomic_DNA"/>
</dbReference>
<dbReference type="Proteomes" id="UP001235744">
    <property type="component" value="Chromosome"/>
</dbReference>
<evidence type="ECO:0000313" key="3">
    <source>
        <dbReference type="EMBL" id="WLQ57771.1"/>
    </source>
</evidence>
<feature type="region of interest" description="Disordered" evidence="1">
    <location>
        <begin position="22"/>
        <end position="67"/>
    </location>
</feature>
<keyword evidence="4" id="KW-1185">Reference proteome</keyword>
<dbReference type="RefSeq" id="WP_219574077.1">
    <property type="nucleotide sequence ID" value="NZ_CP120988.1"/>
</dbReference>